<reference evidence="5" key="1">
    <citation type="journal article" date="2019" name="Int. J. Syst. Evol. Microbiol.">
        <title>The Global Catalogue of Microorganisms (GCM) 10K type strain sequencing project: providing services to taxonomists for standard genome sequencing and annotation.</title>
        <authorList>
            <consortium name="The Broad Institute Genomics Platform"/>
            <consortium name="The Broad Institute Genome Sequencing Center for Infectious Disease"/>
            <person name="Wu L."/>
            <person name="Ma J."/>
        </authorList>
    </citation>
    <scope>NUCLEOTIDE SEQUENCE [LARGE SCALE GENOMIC DNA]</scope>
    <source>
        <strain evidence="5">JCM 13006</strain>
    </source>
</reference>
<name>A0ABP9E546_9ACTN</name>
<organism evidence="4 5">
    <name type="scientific">Kitasatospora terrestris</name>
    <dbReference type="NCBI Taxonomy" id="258051"/>
    <lineage>
        <taxon>Bacteria</taxon>
        <taxon>Bacillati</taxon>
        <taxon>Actinomycetota</taxon>
        <taxon>Actinomycetes</taxon>
        <taxon>Kitasatosporales</taxon>
        <taxon>Streptomycetaceae</taxon>
        <taxon>Kitasatospora</taxon>
    </lineage>
</organism>
<dbReference type="Pfam" id="PF13828">
    <property type="entry name" value="DUF4190"/>
    <property type="match status" value="1"/>
</dbReference>
<feature type="transmembrane region" description="Helical" evidence="2">
    <location>
        <begin position="183"/>
        <end position="208"/>
    </location>
</feature>
<evidence type="ECO:0000256" key="1">
    <source>
        <dbReference type="SAM" id="MobiDB-lite"/>
    </source>
</evidence>
<feature type="domain" description="DUF4190" evidence="3">
    <location>
        <begin position="144"/>
        <end position="201"/>
    </location>
</feature>
<feature type="compositionally biased region" description="Low complexity" evidence="1">
    <location>
        <begin position="89"/>
        <end position="101"/>
    </location>
</feature>
<feature type="region of interest" description="Disordered" evidence="1">
    <location>
        <begin position="1"/>
        <end position="130"/>
    </location>
</feature>
<keyword evidence="2" id="KW-1133">Transmembrane helix</keyword>
<evidence type="ECO:0000313" key="5">
    <source>
        <dbReference type="Proteomes" id="UP001501752"/>
    </source>
</evidence>
<keyword evidence="2" id="KW-0472">Membrane</keyword>
<feature type="compositionally biased region" description="Low complexity" evidence="1">
    <location>
        <begin position="73"/>
        <end position="83"/>
    </location>
</feature>
<dbReference type="RefSeq" id="WP_345699478.1">
    <property type="nucleotide sequence ID" value="NZ_BAABIS010000001.1"/>
</dbReference>
<dbReference type="Proteomes" id="UP001501752">
    <property type="component" value="Unassembled WGS sequence"/>
</dbReference>
<dbReference type="InterPro" id="IPR025241">
    <property type="entry name" value="DUF4190"/>
</dbReference>
<evidence type="ECO:0000313" key="4">
    <source>
        <dbReference type="EMBL" id="GAA4868637.1"/>
    </source>
</evidence>
<proteinExistence type="predicted"/>
<evidence type="ECO:0000259" key="3">
    <source>
        <dbReference type="Pfam" id="PF13828"/>
    </source>
</evidence>
<keyword evidence="5" id="KW-1185">Reference proteome</keyword>
<keyword evidence="2" id="KW-0812">Transmembrane</keyword>
<sequence>MLPDPEPTPPAEPSPAPPADPTPDPTPVPSADPTPDPAPPADPTPPAADWAAPAPSFPEPAPSPFGTTPPSPYDASPYDAYPQAPAPAHPGGAQAYPPYQVGGPGTPPPPLNPWAGGQPQPYPGYPGYPGGWQQPLDPGWSGFAITSFVMGVFGFACLLFLGGIGFGIAALGAIKRTGQRGKGLAVAGLVLSSIWALLIAVGLGIAIIEDGRDPDPFGSSARSAGPQSAFDLDTGECFDRTGTNGVSVDVVPCSQRHYGEVYWTYTLNGPADYPGDSWVTSDADLECDRKQDDYAMDSWAVPSTVAVHYFYPDKRSWKRTSGNRAVCFFVDDKGPTTGSLRNDRLNLNSEQVGYLSAVNPFNRVWANGPDEEEVADDPDGYRRWADNVSDAVTIEIAKLEGVSWSASAKQPVADLVAECREMKKHLEAARTAKDAATIEDELVEAARHVGGAKAKAARAALGLATTDLYDSETAHPTTGEAPKPA</sequence>
<comment type="caution">
    <text evidence="4">The sequence shown here is derived from an EMBL/GenBank/DDBJ whole genome shotgun (WGS) entry which is preliminary data.</text>
</comment>
<accession>A0ABP9E546</accession>
<evidence type="ECO:0000256" key="2">
    <source>
        <dbReference type="SAM" id="Phobius"/>
    </source>
</evidence>
<dbReference type="EMBL" id="BAABIS010000001">
    <property type="protein sequence ID" value="GAA4868637.1"/>
    <property type="molecule type" value="Genomic_DNA"/>
</dbReference>
<gene>
    <name evidence="4" type="ORF">GCM10023235_54140</name>
</gene>
<feature type="transmembrane region" description="Helical" evidence="2">
    <location>
        <begin position="143"/>
        <end position="171"/>
    </location>
</feature>
<feature type="compositionally biased region" description="Pro residues" evidence="1">
    <location>
        <begin position="55"/>
        <end position="72"/>
    </location>
</feature>
<feature type="compositionally biased region" description="Pro residues" evidence="1">
    <location>
        <begin position="1"/>
        <end position="46"/>
    </location>
</feature>
<protein>
    <recommendedName>
        <fullName evidence="3">DUF4190 domain-containing protein</fullName>
    </recommendedName>
</protein>